<organism evidence="9 10">
    <name type="scientific">Oxobacter pfennigii</name>
    <dbReference type="NCBI Taxonomy" id="36849"/>
    <lineage>
        <taxon>Bacteria</taxon>
        <taxon>Bacillati</taxon>
        <taxon>Bacillota</taxon>
        <taxon>Clostridia</taxon>
        <taxon>Eubacteriales</taxon>
        <taxon>Clostridiaceae</taxon>
        <taxon>Oxobacter</taxon>
    </lineage>
</organism>
<evidence type="ECO:0000256" key="4">
    <source>
        <dbReference type="ARBA" id="ARBA00032089"/>
    </source>
</evidence>
<dbReference type="Gene3D" id="2.40.10.340">
    <property type="entry name" value="Rod shape-determining protein MreC, domain 1"/>
    <property type="match status" value="1"/>
</dbReference>
<comment type="caution">
    <text evidence="9">The sequence shown here is derived from an EMBL/GenBank/DDBJ whole genome shotgun (WGS) entry which is preliminary data.</text>
</comment>
<evidence type="ECO:0000256" key="1">
    <source>
        <dbReference type="ARBA" id="ARBA00009369"/>
    </source>
</evidence>
<comment type="similarity">
    <text evidence="1 5">Belongs to the MreC family.</text>
</comment>
<dbReference type="GO" id="GO:0005886">
    <property type="term" value="C:plasma membrane"/>
    <property type="evidence" value="ECO:0007669"/>
    <property type="project" value="TreeGrafter"/>
</dbReference>
<keyword evidence="3 5" id="KW-0133">Cell shape</keyword>
<dbReference type="Proteomes" id="UP000050326">
    <property type="component" value="Unassembled WGS sequence"/>
</dbReference>
<dbReference type="Pfam" id="PF04085">
    <property type="entry name" value="MreC"/>
    <property type="match status" value="1"/>
</dbReference>
<gene>
    <name evidence="9" type="primary">mreC</name>
    <name evidence="9" type="ORF">OXPF_40310</name>
</gene>
<dbReference type="AlphaFoldDB" id="A0A0P8WJC2"/>
<feature type="coiled-coil region" evidence="6">
    <location>
        <begin position="69"/>
        <end position="96"/>
    </location>
</feature>
<keyword evidence="7" id="KW-1133">Transmembrane helix</keyword>
<evidence type="ECO:0000256" key="2">
    <source>
        <dbReference type="ARBA" id="ARBA00013855"/>
    </source>
</evidence>
<feature type="transmembrane region" description="Helical" evidence="7">
    <location>
        <begin position="9"/>
        <end position="28"/>
    </location>
</feature>
<accession>A0A0P8WJC2</accession>
<dbReference type="Gene3D" id="2.40.10.350">
    <property type="entry name" value="Rod shape-determining protein MreC, domain 2"/>
    <property type="match status" value="1"/>
</dbReference>
<dbReference type="PIRSF" id="PIRSF038471">
    <property type="entry name" value="MreC"/>
    <property type="match status" value="1"/>
</dbReference>
<keyword evidence="6" id="KW-0175">Coiled coil</keyword>
<dbReference type="NCBIfam" id="TIGR00219">
    <property type="entry name" value="mreC"/>
    <property type="match status" value="1"/>
</dbReference>
<keyword evidence="7" id="KW-0472">Membrane</keyword>
<evidence type="ECO:0000256" key="7">
    <source>
        <dbReference type="SAM" id="Phobius"/>
    </source>
</evidence>
<dbReference type="EMBL" id="LKET01000068">
    <property type="protein sequence ID" value="KPU42247.1"/>
    <property type="molecule type" value="Genomic_DNA"/>
</dbReference>
<name>A0A0P8WJC2_9CLOT</name>
<evidence type="ECO:0000313" key="9">
    <source>
        <dbReference type="EMBL" id="KPU42247.1"/>
    </source>
</evidence>
<keyword evidence="7" id="KW-0812">Transmembrane</keyword>
<dbReference type="InterPro" id="IPR042177">
    <property type="entry name" value="Cell/Rod_1"/>
</dbReference>
<protein>
    <recommendedName>
        <fullName evidence="2 5">Cell shape-determining protein MreC</fullName>
    </recommendedName>
    <alternativeName>
        <fullName evidence="4 5">Cell shape protein MreC</fullName>
    </alternativeName>
</protein>
<dbReference type="InterPro" id="IPR007221">
    <property type="entry name" value="MreC"/>
</dbReference>
<comment type="function">
    <text evidence="5">Involved in formation and maintenance of cell shape.</text>
</comment>
<reference evidence="9 10" key="1">
    <citation type="submission" date="2015-09" db="EMBL/GenBank/DDBJ databases">
        <title>Genome sequence of Oxobacter pfennigii DSM 3222.</title>
        <authorList>
            <person name="Poehlein A."/>
            <person name="Bengelsdorf F.R."/>
            <person name="Schiel-Bengelsdorf B."/>
            <person name="Duerre P."/>
            <person name="Daniel R."/>
        </authorList>
    </citation>
    <scope>NUCLEOTIDE SEQUENCE [LARGE SCALE GENOMIC DNA]</scope>
    <source>
        <strain evidence="9 10">DSM 3222</strain>
    </source>
</reference>
<evidence type="ECO:0000256" key="5">
    <source>
        <dbReference type="PIRNR" id="PIRNR038471"/>
    </source>
</evidence>
<evidence type="ECO:0000313" key="10">
    <source>
        <dbReference type="Proteomes" id="UP000050326"/>
    </source>
</evidence>
<dbReference type="InterPro" id="IPR042175">
    <property type="entry name" value="Cell/Rod_MreC_2"/>
</dbReference>
<keyword evidence="10" id="KW-1185">Reference proteome</keyword>
<evidence type="ECO:0000256" key="3">
    <source>
        <dbReference type="ARBA" id="ARBA00022960"/>
    </source>
</evidence>
<sequence length="287" mass="32072">MRRILQNKLLVVVIMLSVVFIVFIGMTASRRDRVSIFEGVVGNVLNPVQKYLYKGGQSISNMFSFITNISNIKEENDRLEAENLELENKVVDYETVKAENERLRGMLDFKSNFAQYTYLGANVTGKGTGNWYDVFIIDKGANQGVKKYYPVVTSQGLVGQVMEVGPNWSKVLSIIDEKSRVSGALSRTQDQGMIQGIAGFNGEKNCRMMYLPADSTVAVGDYVVTSGISKYFPKNIKIGEVIEVADDATQFVKSAVVRPYVDFTKLEEVFVITNAISEDDYPVEEEN</sequence>
<proteinExistence type="inferred from homology"/>
<dbReference type="STRING" id="36849.OXPF_40310"/>
<evidence type="ECO:0000256" key="6">
    <source>
        <dbReference type="SAM" id="Coils"/>
    </source>
</evidence>
<dbReference type="GO" id="GO:0008360">
    <property type="term" value="P:regulation of cell shape"/>
    <property type="evidence" value="ECO:0007669"/>
    <property type="project" value="UniProtKB-KW"/>
</dbReference>
<evidence type="ECO:0000259" key="8">
    <source>
        <dbReference type="Pfam" id="PF04085"/>
    </source>
</evidence>
<dbReference type="InterPro" id="IPR055342">
    <property type="entry name" value="MreC_beta-barrel_core"/>
</dbReference>
<dbReference type="PANTHER" id="PTHR34138:SF1">
    <property type="entry name" value="CELL SHAPE-DETERMINING PROTEIN MREC"/>
    <property type="match status" value="1"/>
</dbReference>
<feature type="domain" description="Rod shape-determining protein MreC beta-barrel core" evidence="8">
    <location>
        <begin position="123"/>
        <end position="272"/>
    </location>
</feature>
<dbReference type="PANTHER" id="PTHR34138">
    <property type="entry name" value="CELL SHAPE-DETERMINING PROTEIN MREC"/>
    <property type="match status" value="1"/>
</dbReference>